<accession>A0AAV7P797</accession>
<comment type="subcellular location">
    <subcellularLocation>
        <location evidence="1">Endoplasmic reticulum membrane</location>
        <topology evidence="1">Multi-pass membrane protein</topology>
    </subcellularLocation>
</comment>
<feature type="transmembrane region" description="Helical" evidence="6">
    <location>
        <begin position="102"/>
        <end position="125"/>
    </location>
</feature>
<evidence type="ECO:0000256" key="4">
    <source>
        <dbReference type="ARBA" id="ARBA00022989"/>
    </source>
</evidence>
<evidence type="ECO:0000313" key="8">
    <source>
        <dbReference type="Proteomes" id="UP001066276"/>
    </source>
</evidence>
<dbReference type="InterPro" id="IPR019388">
    <property type="entry name" value="FIT"/>
</dbReference>
<dbReference type="GO" id="GO:0005789">
    <property type="term" value="C:endoplasmic reticulum membrane"/>
    <property type="evidence" value="ECO:0007669"/>
    <property type="project" value="UniProtKB-SubCell"/>
</dbReference>
<feature type="transmembrane region" description="Helical" evidence="6">
    <location>
        <begin position="58"/>
        <end position="81"/>
    </location>
</feature>
<gene>
    <name evidence="7" type="ORF">NDU88_001915</name>
</gene>
<evidence type="ECO:0000256" key="2">
    <source>
        <dbReference type="ARBA" id="ARBA00022692"/>
    </source>
</evidence>
<name>A0AAV7P797_PLEWA</name>
<sequence length="163" mass="18454">MEALEGAVRFFRDTCLRDAIRRHLYLILIAITVCGSIVKEFCPLPDSYLNNKRNVLNVYFVKVAWGWTLWLLLPFIAITNFSLTRNIKEVLRRMTSLLVGTAVWYTCTQFFLCNCLALTALDLFIGLLPLMSLEPETAGKDKSREGEGVDISADEVIAGIRTM</sequence>
<feature type="transmembrane region" description="Helical" evidence="6">
    <location>
        <begin position="20"/>
        <end position="38"/>
    </location>
</feature>
<keyword evidence="4 6" id="KW-1133">Transmembrane helix</keyword>
<dbReference type="GO" id="GO:0010945">
    <property type="term" value="F:coenzyme A diphosphatase activity"/>
    <property type="evidence" value="ECO:0007669"/>
    <property type="project" value="InterPro"/>
</dbReference>
<dbReference type="EMBL" id="JANPWB010000011">
    <property type="protein sequence ID" value="KAJ1123446.1"/>
    <property type="molecule type" value="Genomic_DNA"/>
</dbReference>
<organism evidence="7 8">
    <name type="scientific">Pleurodeles waltl</name>
    <name type="common">Iberian ribbed newt</name>
    <dbReference type="NCBI Taxonomy" id="8319"/>
    <lineage>
        <taxon>Eukaryota</taxon>
        <taxon>Metazoa</taxon>
        <taxon>Chordata</taxon>
        <taxon>Craniata</taxon>
        <taxon>Vertebrata</taxon>
        <taxon>Euteleostomi</taxon>
        <taxon>Amphibia</taxon>
        <taxon>Batrachia</taxon>
        <taxon>Caudata</taxon>
        <taxon>Salamandroidea</taxon>
        <taxon>Salamandridae</taxon>
        <taxon>Pleurodelinae</taxon>
        <taxon>Pleurodeles</taxon>
    </lineage>
</organism>
<comment type="caution">
    <text evidence="7">The sequence shown here is derived from an EMBL/GenBank/DDBJ whole genome shotgun (WGS) entry which is preliminary data.</text>
</comment>
<dbReference type="GO" id="GO:0019915">
    <property type="term" value="P:lipid storage"/>
    <property type="evidence" value="ECO:0007669"/>
    <property type="project" value="InterPro"/>
</dbReference>
<evidence type="ECO:0000256" key="1">
    <source>
        <dbReference type="ARBA" id="ARBA00004477"/>
    </source>
</evidence>
<evidence type="ECO:0000256" key="5">
    <source>
        <dbReference type="ARBA" id="ARBA00023136"/>
    </source>
</evidence>
<dbReference type="AlphaFoldDB" id="A0AAV7P797"/>
<dbReference type="Proteomes" id="UP001066276">
    <property type="component" value="Chromosome 7"/>
</dbReference>
<dbReference type="GO" id="GO:0034389">
    <property type="term" value="P:lipid droplet organization"/>
    <property type="evidence" value="ECO:0007669"/>
    <property type="project" value="TreeGrafter"/>
</dbReference>
<proteinExistence type="predicted"/>
<dbReference type="GO" id="GO:0008654">
    <property type="term" value="P:phospholipid biosynthetic process"/>
    <property type="evidence" value="ECO:0007669"/>
    <property type="project" value="TreeGrafter"/>
</dbReference>
<evidence type="ECO:0000313" key="7">
    <source>
        <dbReference type="EMBL" id="KAJ1123446.1"/>
    </source>
</evidence>
<dbReference type="PANTHER" id="PTHR23129:SF1">
    <property type="entry name" value="ACYL-COENZYME A DIPHOSPHATASE FITM2"/>
    <property type="match status" value="1"/>
</dbReference>
<keyword evidence="3" id="KW-0256">Endoplasmic reticulum</keyword>
<keyword evidence="2 6" id="KW-0812">Transmembrane</keyword>
<evidence type="ECO:0000256" key="6">
    <source>
        <dbReference type="SAM" id="Phobius"/>
    </source>
</evidence>
<keyword evidence="8" id="KW-1185">Reference proteome</keyword>
<dbReference type="PANTHER" id="PTHR23129">
    <property type="entry name" value="ACYL-COENZYME A DIPHOSPHATASE FITM2"/>
    <property type="match status" value="1"/>
</dbReference>
<protein>
    <submittedName>
        <fullName evidence="7">Uncharacterized protein</fullName>
    </submittedName>
</protein>
<dbReference type="Pfam" id="PF10261">
    <property type="entry name" value="FIT"/>
    <property type="match status" value="1"/>
</dbReference>
<reference evidence="7" key="1">
    <citation type="journal article" date="2022" name="bioRxiv">
        <title>Sequencing and chromosome-scale assembly of the giantPleurodeles waltlgenome.</title>
        <authorList>
            <person name="Brown T."/>
            <person name="Elewa A."/>
            <person name="Iarovenko S."/>
            <person name="Subramanian E."/>
            <person name="Araus A.J."/>
            <person name="Petzold A."/>
            <person name="Susuki M."/>
            <person name="Suzuki K.-i.T."/>
            <person name="Hayashi T."/>
            <person name="Toyoda A."/>
            <person name="Oliveira C."/>
            <person name="Osipova E."/>
            <person name="Leigh N.D."/>
            <person name="Simon A."/>
            <person name="Yun M.H."/>
        </authorList>
    </citation>
    <scope>NUCLEOTIDE SEQUENCE</scope>
    <source>
        <strain evidence="7">20211129_DDA</strain>
        <tissue evidence="7">Liver</tissue>
    </source>
</reference>
<evidence type="ECO:0000256" key="3">
    <source>
        <dbReference type="ARBA" id="ARBA00022824"/>
    </source>
</evidence>
<keyword evidence="5 6" id="KW-0472">Membrane</keyword>